<reference evidence="2 3" key="1">
    <citation type="submission" date="2020-07" db="EMBL/GenBank/DDBJ databases">
        <title>Sequencing the genomes of 1000 actinobacteria strains.</title>
        <authorList>
            <person name="Klenk H.-P."/>
        </authorList>
    </citation>
    <scope>NUCLEOTIDE SEQUENCE [LARGE SCALE GENOMIC DNA]</scope>
    <source>
        <strain evidence="2 3">DSM 29531</strain>
    </source>
</reference>
<dbReference type="PROSITE" id="PS51725">
    <property type="entry name" value="ABM"/>
    <property type="match status" value="1"/>
</dbReference>
<gene>
    <name evidence="2" type="ORF">HNR15_002929</name>
</gene>
<dbReference type="AlphaFoldDB" id="A0A853DEH1"/>
<accession>A0A853DEH1</accession>
<dbReference type="GO" id="GO:0004497">
    <property type="term" value="F:monooxygenase activity"/>
    <property type="evidence" value="ECO:0007669"/>
    <property type="project" value="UniProtKB-KW"/>
</dbReference>
<keyword evidence="3" id="KW-1185">Reference proteome</keyword>
<proteinExistence type="predicted"/>
<evidence type="ECO:0000259" key="1">
    <source>
        <dbReference type="PROSITE" id="PS51725"/>
    </source>
</evidence>
<dbReference type="EMBL" id="JACCFW010000001">
    <property type="protein sequence ID" value="NYJ75966.1"/>
    <property type="molecule type" value="Genomic_DNA"/>
</dbReference>
<dbReference type="InterPro" id="IPR011008">
    <property type="entry name" value="Dimeric_a/b-barrel"/>
</dbReference>
<dbReference type="PANTHER" id="PTHR33336:SF15">
    <property type="entry name" value="ABM DOMAIN-CONTAINING PROTEIN"/>
    <property type="match status" value="1"/>
</dbReference>
<feature type="domain" description="ABM" evidence="1">
    <location>
        <begin position="4"/>
        <end position="93"/>
    </location>
</feature>
<evidence type="ECO:0000313" key="2">
    <source>
        <dbReference type="EMBL" id="NYJ75966.1"/>
    </source>
</evidence>
<keyword evidence="2" id="KW-0503">Monooxygenase</keyword>
<dbReference type="InterPro" id="IPR007138">
    <property type="entry name" value="ABM_dom"/>
</dbReference>
<keyword evidence="2" id="KW-0560">Oxidoreductase</keyword>
<evidence type="ECO:0000313" key="3">
    <source>
        <dbReference type="Proteomes" id="UP000571817"/>
    </source>
</evidence>
<dbReference type="RefSeq" id="WP_179483039.1">
    <property type="nucleotide sequence ID" value="NZ_JACCFW010000001.1"/>
</dbReference>
<protein>
    <submittedName>
        <fullName evidence="2">Quinol monooxygenase YgiN</fullName>
    </submittedName>
</protein>
<dbReference type="SUPFAM" id="SSF54909">
    <property type="entry name" value="Dimeric alpha+beta barrel"/>
    <property type="match status" value="1"/>
</dbReference>
<dbReference type="Pfam" id="PF03992">
    <property type="entry name" value="ABM"/>
    <property type="match status" value="1"/>
</dbReference>
<dbReference type="Gene3D" id="3.30.70.100">
    <property type="match status" value="1"/>
</dbReference>
<dbReference type="PANTHER" id="PTHR33336">
    <property type="entry name" value="QUINOL MONOOXYGENASE YGIN-RELATED"/>
    <property type="match status" value="1"/>
</dbReference>
<comment type="caution">
    <text evidence="2">The sequence shown here is derived from an EMBL/GenBank/DDBJ whole genome shotgun (WGS) entry which is preliminary data.</text>
</comment>
<sequence length="96" mass="10373">MSDLDVVAVIEAKPGNEAEVKAALEELVTATRTEEGCVSYELRVAADAPTTFITIEKWRSRDDLDQHMKSEHIAKAFSVAGPLMAGQPAIYPLADA</sequence>
<dbReference type="Proteomes" id="UP000571817">
    <property type="component" value="Unassembled WGS sequence"/>
</dbReference>
<name>A0A853DEH1_9MICO</name>
<organism evidence="2 3">
    <name type="scientific">Allobranchiibius huperziae</name>
    <dbReference type="NCBI Taxonomy" id="1874116"/>
    <lineage>
        <taxon>Bacteria</taxon>
        <taxon>Bacillati</taxon>
        <taxon>Actinomycetota</taxon>
        <taxon>Actinomycetes</taxon>
        <taxon>Micrococcales</taxon>
        <taxon>Dermacoccaceae</taxon>
        <taxon>Allobranchiibius</taxon>
    </lineage>
</organism>
<dbReference type="InterPro" id="IPR050744">
    <property type="entry name" value="AI-2_Isomerase_LsrG"/>
</dbReference>